<feature type="domain" description="HTH luxR-type" evidence="6">
    <location>
        <begin position="149"/>
        <end position="214"/>
    </location>
</feature>
<dbReference type="SMART" id="SM00421">
    <property type="entry name" value="HTH_LUXR"/>
    <property type="match status" value="1"/>
</dbReference>
<dbReference type="InterPro" id="IPR058245">
    <property type="entry name" value="NreC/VraR/RcsB-like_REC"/>
</dbReference>
<dbReference type="RefSeq" id="WP_268045194.1">
    <property type="nucleotide sequence ID" value="NZ_CP104064.1"/>
</dbReference>
<evidence type="ECO:0000259" key="6">
    <source>
        <dbReference type="PROSITE" id="PS50043"/>
    </source>
</evidence>
<dbReference type="PANTHER" id="PTHR43214:SF39">
    <property type="entry name" value="TRANSCRIPTIONAL REGULATORY PROTEIN DEGU"/>
    <property type="match status" value="1"/>
</dbReference>
<keyword evidence="1 5" id="KW-0597">Phosphoprotein</keyword>
<dbReference type="PANTHER" id="PTHR43214">
    <property type="entry name" value="TWO-COMPONENT RESPONSE REGULATOR"/>
    <property type="match status" value="1"/>
</dbReference>
<dbReference type="Proteomes" id="UP001164803">
    <property type="component" value="Chromosome"/>
</dbReference>
<evidence type="ECO:0000256" key="1">
    <source>
        <dbReference type="ARBA" id="ARBA00022553"/>
    </source>
</evidence>
<dbReference type="Pfam" id="PF00072">
    <property type="entry name" value="Response_reg"/>
    <property type="match status" value="1"/>
</dbReference>
<dbReference type="InterPro" id="IPR001789">
    <property type="entry name" value="Sig_transdc_resp-reg_receiver"/>
</dbReference>
<keyword evidence="2" id="KW-0805">Transcription regulation</keyword>
<organism evidence="8 9">
    <name type="scientific">Alicyclobacillus dauci</name>
    <dbReference type="NCBI Taxonomy" id="1475485"/>
    <lineage>
        <taxon>Bacteria</taxon>
        <taxon>Bacillati</taxon>
        <taxon>Bacillota</taxon>
        <taxon>Bacilli</taxon>
        <taxon>Bacillales</taxon>
        <taxon>Alicyclobacillaceae</taxon>
        <taxon>Alicyclobacillus</taxon>
    </lineage>
</organism>
<dbReference type="Gene3D" id="3.40.50.2300">
    <property type="match status" value="1"/>
</dbReference>
<dbReference type="InterPro" id="IPR011006">
    <property type="entry name" value="CheY-like_superfamily"/>
</dbReference>
<dbReference type="Pfam" id="PF00196">
    <property type="entry name" value="GerE"/>
    <property type="match status" value="1"/>
</dbReference>
<dbReference type="InterPro" id="IPR039420">
    <property type="entry name" value="WalR-like"/>
</dbReference>
<gene>
    <name evidence="8" type="ORF">NZD86_03960</name>
</gene>
<dbReference type="InterPro" id="IPR016032">
    <property type="entry name" value="Sig_transdc_resp-reg_C-effctor"/>
</dbReference>
<feature type="domain" description="Response regulatory" evidence="7">
    <location>
        <begin position="8"/>
        <end position="124"/>
    </location>
</feature>
<proteinExistence type="predicted"/>
<keyword evidence="9" id="KW-1185">Reference proteome</keyword>
<evidence type="ECO:0000313" key="8">
    <source>
        <dbReference type="EMBL" id="WAH37677.1"/>
    </source>
</evidence>
<evidence type="ECO:0000256" key="2">
    <source>
        <dbReference type="ARBA" id="ARBA00023015"/>
    </source>
</evidence>
<keyword evidence="3" id="KW-0238">DNA-binding</keyword>
<sequence>MGQSAPLRVAIAEDNDEFRLTLRDILSYEPNMEVPAIWRNGREVLSEIDDVKPDILLLDISMPIMTGVETVRALHERGCPTKVIMLTMHDDEDVVLQTLKYGAAGYLVKDGSVEDIIRAVREVAAGRGMLHPQVTTILLNEMARAGQLNDDWKGILTAREYDVLRELAKGKSNEQISETLHITLKTAKNHVSHILAKLDVSDRAQAVLHAVRERWVDL</sequence>
<dbReference type="SMART" id="SM00448">
    <property type="entry name" value="REC"/>
    <property type="match status" value="1"/>
</dbReference>
<evidence type="ECO:0000256" key="3">
    <source>
        <dbReference type="ARBA" id="ARBA00023125"/>
    </source>
</evidence>
<dbReference type="PROSITE" id="PS50043">
    <property type="entry name" value="HTH_LUXR_2"/>
    <property type="match status" value="1"/>
</dbReference>
<feature type="modified residue" description="4-aspartylphosphate" evidence="5">
    <location>
        <position position="59"/>
    </location>
</feature>
<dbReference type="CDD" id="cd06170">
    <property type="entry name" value="LuxR_C_like"/>
    <property type="match status" value="1"/>
</dbReference>
<dbReference type="InterPro" id="IPR000792">
    <property type="entry name" value="Tscrpt_reg_LuxR_C"/>
</dbReference>
<evidence type="ECO:0000313" key="9">
    <source>
        <dbReference type="Proteomes" id="UP001164803"/>
    </source>
</evidence>
<dbReference type="PROSITE" id="PS50110">
    <property type="entry name" value="RESPONSE_REGULATORY"/>
    <property type="match status" value="1"/>
</dbReference>
<accession>A0ABY6Z468</accession>
<keyword evidence="4" id="KW-0804">Transcription</keyword>
<evidence type="ECO:0000259" key="7">
    <source>
        <dbReference type="PROSITE" id="PS50110"/>
    </source>
</evidence>
<dbReference type="SUPFAM" id="SSF46894">
    <property type="entry name" value="C-terminal effector domain of the bipartite response regulators"/>
    <property type="match status" value="1"/>
</dbReference>
<dbReference type="SUPFAM" id="SSF52172">
    <property type="entry name" value="CheY-like"/>
    <property type="match status" value="1"/>
</dbReference>
<dbReference type="CDD" id="cd17535">
    <property type="entry name" value="REC_NarL-like"/>
    <property type="match status" value="1"/>
</dbReference>
<evidence type="ECO:0000256" key="4">
    <source>
        <dbReference type="ARBA" id="ARBA00023163"/>
    </source>
</evidence>
<reference evidence="8" key="1">
    <citation type="submission" date="2022-08" db="EMBL/GenBank/DDBJ databases">
        <title>Alicyclobacillus dauci DSM2870, complete genome.</title>
        <authorList>
            <person name="Wang Q."/>
            <person name="Cai R."/>
            <person name="Wang Z."/>
        </authorList>
    </citation>
    <scope>NUCLEOTIDE SEQUENCE</scope>
    <source>
        <strain evidence="8">DSM 28700</strain>
    </source>
</reference>
<evidence type="ECO:0000256" key="5">
    <source>
        <dbReference type="PROSITE-ProRule" id="PRU00169"/>
    </source>
</evidence>
<dbReference type="PRINTS" id="PR00038">
    <property type="entry name" value="HTHLUXR"/>
</dbReference>
<dbReference type="EMBL" id="CP104064">
    <property type="protein sequence ID" value="WAH37677.1"/>
    <property type="molecule type" value="Genomic_DNA"/>
</dbReference>
<name>A0ABY6Z468_9BACL</name>
<protein>
    <submittedName>
        <fullName evidence="8">Response regulator transcription factor</fullName>
    </submittedName>
</protein>